<dbReference type="InterPro" id="IPR029787">
    <property type="entry name" value="Nucleotide_cyclase"/>
</dbReference>
<dbReference type="InterPro" id="IPR000160">
    <property type="entry name" value="GGDEF_dom"/>
</dbReference>
<gene>
    <name evidence="6" type="ORF">IOD40_15815</name>
</gene>
<dbReference type="InterPro" id="IPR043128">
    <property type="entry name" value="Rev_trsase/Diguanyl_cyclase"/>
</dbReference>
<keyword evidence="4" id="KW-0812">Transmembrane</keyword>
<evidence type="ECO:0000256" key="3">
    <source>
        <dbReference type="SAM" id="MobiDB-lite"/>
    </source>
</evidence>
<sequence>MSLIFSASFFLLWRHQRDRRFIAVLSAAFLAISIGFFLQYFTLISLTFSKLVSNLLLLLGAVGLAAGTFSRFKCRPRLTLVYVAALTGYVAFAWFIFIDPDITTRIYAINFAAGAICLLITAELRRSPRTFHLIDKLLLGLLIVFGLGCFIRPILAVMIEGPYTSYERFHETIYWTTMSVATSLFLLLIALLLVTAIALDLMDQLKRESLTDPLSGLFNRRGLEEGAEKMVRTATLHKMPLTVVICDIDHFKSINDTYGHACGDAVFAAFAHCLRDFIGPHHLCARIGGEEFAILLHGANAALGRLFAESLRTTLSVMSLPCLPDERRLSASFGVAEWTSGEDLYSVLLRADDALYQAKNAGRDRVHVARREGSAQDAPSRSRLEDSAAAKG</sequence>
<comment type="catalytic activity">
    <reaction evidence="2">
        <text>2 GTP = 3',3'-c-di-GMP + 2 diphosphate</text>
        <dbReference type="Rhea" id="RHEA:24898"/>
        <dbReference type="ChEBI" id="CHEBI:33019"/>
        <dbReference type="ChEBI" id="CHEBI:37565"/>
        <dbReference type="ChEBI" id="CHEBI:58805"/>
        <dbReference type="EC" id="2.7.7.65"/>
    </reaction>
</comment>
<name>A0ABS0SFW8_9HYPH</name>
<evidence type="ECO:0000256" key="1">
    <source>
        <dbReference type="ARBA" id="ARBA00012528"/>
    </source>
</evidence>
<dbReference type="EC" id="2.7.7.65" evidence="1"/>
<feature type="transmembrane region" description="Helical" evidence="4">
    <location>
        <begin position="78"/>
        <end position="98"/>
    </location>
</feature>
<reference evidence="6 7" key="1">
    <citation type="submission" date="2020-10" db="EMBL/GenBank/DDBJ databases">
        <title>Aquamicrobium zhengzhouensis sp. nov., a exopolysaccharide producing bacterium isolated from farmland soil.</title>
        <authorList>
            <person name="Wang X."/>
        </authorList>
    </citation>
    <scope>NUCLEOTIDE SEQUENCE [LARGE SCALE GENOMIC DNA]</scope>
    <source>
        <strain evidence="7">cd-1</strain>
    </source>
</reference>
<dbReference type="SUPFAM" id="SSF55073">
    <property type="entry name" value="Nucleotide cyclase"/>
    <property type="match status" value="1"/>
</dbReference>
<dbReference type="RefSeq" id="WP_198477663.1">
    <property type="nucleotide sequence ID" value="NZ_JADGMQ010000013.1"/>
</dbReference>
<dbReference type="NCBIfam" id="TIGR00254">
    <property type="entry name" value="GGDEF"/>
    <property type="match status" value="1"/>
</dbReference>
<feature type="transmembrane region" description="Helical" evidence="4">
    <location>
        <begin position="104"/>
        <end position="125"/>
    </location>
</feature>
<evidence type="ECO:0000313" key="7">
    <source>
        <dbReference type="Proteomes" id="UP000601789"/>
    </source>
</evidence>
<organism evidence="6 7">
    <name type="scientific">Aquamicrobium zhengzhouense</name>
    <dbReference type="NCBI Taxonomy" id="2781738"/>
    <lineage>
        <taxon>Bacteria</taxon>
        <taxon>Pseudomonadati</taxon>
        <taxon>Pseudomonadota</taxon>
        <taxon>Alphaproteobacteria</taxon>
        <taxon>Hyphomicrobiales</taxon>
        <taxon>Phyllobacteriaceae</taxon>
        <taxon>Aquamicrobium</taxon>
    </lineage>
</organism>
<dbReference type="EMBL" id="JADGMQ010000013">
    <property type="protein sequence ID" value="MBI1622126.1"/>
    <property type="molecule type" value="Genomic_DNA"/>
</dbReference>
<dbReference type="PANTHER" id="PTHR45138:SF9">
    <property type="entry name" value="DIGUANYLATE CYCLASE DGCM-RELATED"/>
    <property type="match status" value="1"/>
</dbReference>
<keyword evidence="4" id="KW-1133">Transmembrane helix</keyword>
<proteinExistence type="predicted"/>
<feature type="transmembrane region" description="Helical" evidence="4">
    <location>
        <begin position="47"/>
        <end position="66"/>
    </location>
</feature>
<feature type="domain" description="GGDEF" evidence="5">
    <location>
        <begin position="239"/>
        <end position="371"/>
    </location>
</feature>
<dbReference type="InterPro" id="IPR050469">
    <property type="entry name" value="Diguanylate_Cyclase"/>
</dbReference>
<feature type="transmembrane region" description="Helical" evidence="4">
    <location>
        <begin position="137"/>
        <end position="159"/>
    </location>
</feature>
<dbReference type="CDD" id="cd01949">
    <property type="entry name" value="GGDEF"/>
    <property type="match status" value="1"/>
</dbReference>
<keyword evidence="7" id="KW-1185">Reference proteome</keyword>
<comment type="caution">
    <text evidence="6">The sequence shown here is derived from an EMBL/GenBank/DDBJ whole genome shotgun (WGS) entry which is preliminary data.</text>
</comment>
<evidence type="ECO:0000256" key="2">
    <source>
        <dbReference type="ARBA" id="ARBA00034247"/>
    </source>
</evidence>
<dbReference type="PANTHER" id="PTHR45138">
    <property type="entry name" value="REGULATORY COMPONENTS OF SENSORY TRANSDUCTION SYSTEM"/>
    <property type="match status" value="1"/>
</dbReference>
<dbReference type="Proteomes" id="UP000601789">
    <property type="component" value="Unassembled WGS sequence"/>
</dbReference>
<dbReference type="SMART" id="SM00267">
    <property type="entry name" value="GGDEF"/>
    <property type="match status" value="1"/>
</dbReference>
<protein>
    <recommendedName>
        <fullName evidence="1">diguanylate cyclase</fullName>
        <ecNumber evidence="1">2.7.7.65</ecNumber>
    </recommendedName>
</protein>
<evidence type="ECO:0000259" key="5">
    <source>
        <dbReference type="PROSITE" id="PS50887"/>
    </source>
</evidence>
<dbReference type="PROSITE" id="PS50887">
    <property type="entry name" value="GGDEF"/>
    <property type="match status" value="1"/>
</dbReference>
<feature type="region of interest" description="Disordered" evidence="3">
    <location>
        <begin position="366"/>
        <end position="392"/>
    </location>
</feature>
<accession>A0ABS0SFW8</accession>
<evidence type="ECO:0000313" key="6">
    <source>
        <dbReference type="EMBL" id="MBI1622126.1"/>
    </source>
</evidence>
<keyword evidence="4" id="KW-0472">Membrane</keyword>
<dbReference type="Gene3D" id="3.30.70.270">
    <property type="match status" value="1"/>
</dbReference>
<evidence type="ECO:0000256" key="4">
    <source>
        <dbReference type="SAM" id="Phobius"/>
    </source>
</evidence>
<dbReference type="Pfam" id="PF00990">
    <property type="entry name" value="GGDEF"/>
    <property type="match status" value="1"/>
</dbReference>
<feature type="transmembrane region" description="Helical" evidence="4">
    <location>
        <begin position="179"/>
        <end position="199"/>
    </location>
</feature>
<feature type="transmembrane region" description="Helical" evidence="4">
    <location>
        <begin position="21"/>
        <end position="41"/>
    </location>
</feature>